<feature type="binding site" evidence="12">
    <location>
        <position position="883"/>
    </location>
    <ligand>
        <name>[4Fe-4S] cluster</name>
        <dbReference type="ChEBI" id="CHEBI:49883"/>
        <label>3</label>
    </ligand>
</feature>
<evidence type="ECO:0000256" key="5">
    <source>
        <dbReference type="ARBA" id="ARBA00022982"/>
    </source>
</evidence>
<dbReference type="Pfam" id="PF17147">
    <property type="entry name" value="PFOR_II"/>
    <property type="match status" value="1"/>
</dbReference>
<dbReference type="Gene3D" id="3.40.920.10">
    <property type="entry name" value="Pyruvate-ferredoxin oxidoreductase, PFOR, domain III"/>
    <property type="match status" value="1"/>
</dbReference>
<evidence type="ECO:0000256" key="9">
    <source>
        <dbReference type="PIRNR" id="PIRNR000159"/>
    </source>
</evidence>
<dbReference type="GO" id="GO:0019164">
    <property type="term" value="F:pyruvate synthase activity"/>
    <property type="evidence" value="ECO:0007669"/>
    <property type="project" value="UniProtKB-EC"/>
</dbReference>
<feature type="binding site" evidence="10">
    <location>
        <position position="74"/>
    </location>
    <ligand>
        <name>pyruvate</name>
        <dbReference type="ChEBI" id="CHEBI:15361"/>
    </ligand>
</feature>
<feature type="binding site" evidence="10">
    <location>
        <position position="157"/>
    </location>
    <ligand>
        <name>pyruvate</name>
        <dbReference type="ChEBI" id="CHEBI:15361"/>
    </ligand>
</feature>
<dbReference type="Gene3D" id="4.10.780.10">
    <property type="entry name" value="Pyruvate-flavodoxin oxidoreductase, EKR domain"/>
    <property type="match status" value="1"/>
</dbReference>
<dbReference type="SUPFAM" id="SSF54862">
    <property type="entry name" value="4Fe-4S ferredoxins"/>
    <property type="match status" value="1"/>
</dbReference>
<dbReference type="PIRSF" id="PIRSF000159">
    <property type="entry name" value="NifJ"/>
    <property type="match status" value="1"/>
</dbReference>
<evidence type="ECO:0000259" key="13">
    <source>
        <dbReference type="PROSITE" id="PS51379"/>
    </source>
</evidence>
<feature type="binding site" evidence="12">
    <location>
        <position position="791"/>
    </location>
    <ligand>
        <name>[4Fe-4S] cluster</name>
        <dbReference type="ChEBI" id="CHEBI:49883"/>
        <label>2</label>
    </ligand>
</feature>
<name>A0A379DGD8_9PORP</name>
<dbReference type="InterPro" id="IPR029061">
    <property type="entry name" value="THDP-binding"/>
</dbReference>
<dbReference type="FunFam" id="3.30.70.20:FF:000022">
    <property type="entry name" value="Pyruvate:ferredoxin (Flavodoxin) oxidoreductase"/>
    <property type="match status" value="1"/>
</dbReference>
<dbReference type="SUPFAM" id="SSF52922">
    <property type="entry name" value="TK C-terminal domain-like"/>
    <property type="match status" value="1"/>
</dbReference>
<feature type="binding site" evidence="10">
    <location>
        <position position="860"/>
    </location>
    <ligand>
        <name>thiamine diphosphate</name>
        <dbReference type="ChEBI" id="CHEBI:58937"/>
    </ligand>
</feature>
<dbReference type="Pfam" id="PF10371">
    <property type="entry name" value="EKR"/>
    <property type="match status" value="1"/>
</dbReference>
<feature type="site" description="Important for catalytic activity" evidence="11">
    <location>
        <position position="107"/>
    </location>
</feature>
<evidence type="ECO:0000256" key="11">
    <source>
        <dbReference type="PIRSR" id="PIRSR000159-2"/>
    </source>
</evidence>
<feature type="binding site" evidence="12">
    <location>
        <position position="737"/>
    </location>
    <ligand>
        <name>[4Fe-4S] cluster</name>
        <dbReference type="ChEBI" id="CHEBI:49883"/>
        <label>1</label>
    </ligand>
</feature>
<feature type="domain" description="4Fe-4S ferredoxin-type" evidence="13">
    <location>
        <begin position="776"/>
        <end position="796"/>
    </location>
</feature>
<dbReference type="InterPro" id="IPR017900">
    <property type="entry name" value="4Fe4S_Fe_S_CS"/>
</dbReference>
<evidence type="ECO:0000256" key="8">
    <source>
        <dbReference type="ARBA" id="ARBA00023014"/>
    </source>
</evidence>
<dbReference type="GO" id="GO:0051539">
    <property type="term" value="F:4 iron, 4 sulfur cluster binding"/>
    <property type="evidence" value="ECO:0007669"/>
    <property type="project" value="UniProtKB-KW"/>
</dbReference>
<evidence type="ECO:0000256" key="2">
    <source>
        <dbReference type="ARBA" id="ARBA00022448"/>
    </source>
</evidence>
<evidence type="ECO:0000256" key="12">
    <source>
        <dbReference type="PIRSR" id="PIRSR000159-50"/>
    </source>
</evidence>
<dbReference type="InterPro" id="IPR033412">
    <property type="entry name" value="PFOR_II"/>
</dbReference>
<feature type="binding site" evidence="12">
    <location>
        <position position="795"/>
    </location>
    <ligand>
        <name>[4Fe-4S] cluster</name>
        <dbReference type="ChEBI" id="CHEBI:49883"/>
        <label>1</label>
    </ligand>
</feature>
<evidence type="ECO:0000256" key="4">
    <source>
        <dbReference type="ARBA" id="ARBA00022723"/>
    </source>
</evidence>
<dbReference type="AlphaFoldDB" id="A0A379DGD8"/>
<feature type="binding site" evidence="12">
    <location>
        <position position="1115"/>
    </location>
    <ligand>
        <name>[4Fe-4S] cluster</name>
        <dbReference type="ChEBI" id="CHEBI:49883"/>
        <label>3</label>
    </ligand>
</feature>
<keyword evidence="2 9" id="KW-0813">Transport</keyword>
<feature type="binding site" evidence="12">
    <location>
        <position position="785"/>
    </location>
    <ligand>
        <name>[4Fe-4S] cluster</name>
        <dbReference type="ChEBI" id="CHEBI:49883"/>
        <label>2</label>
    </ligand>
</feature>
<dbReference type="Pfam" id="PF01558">
    <property type="entry name" value="POR"/>
    <property type="match status" value="1"/>
</dbReference>
<dbReference type="GO" id="GO:0030976">
    <property type="term" value="F:thiamine pyrophosphate binding"/>
    <property type="evidence" value="ECO:0007669"/>
    <property type="project" value="InterPro"/>
</dbReference>
<dbReference type="InterPro" id="IPR009014">
    <property type="entry name" value="Transketo_C/PFOR_II"/>
</dbReference>
<evidence type="ECO:0000313" key="14">
    <source>
        <dbReference type="EMBL" id="SUB77468.1"/>
    </source>
</evidence>
<dbReference type="GO" id="GO:0005506">
    <property type="term" value="F:iron ion binding"/>
    <property type="evidence" value="ECO:0007669"/>
    <property type="project" value="InterPro"/>
</dbReference>
<dbReference type="NCBIfam" id="TIGR02176">
    <property type="entry name" value="pyruv_ox_red"/>
    <property type="match status" value="1"/>
</dbReference>
<keyword evidence="8 12" id="KW-0411">Iron-sulfur</keyword>
<dbReference type="CDD" id="cd03377">
    <property type="entry name" value="TPP_PFOR_PNO"/>
    <property type="match status" value="1"/>
</dbReference>
<protein>
    <submittedName>
        <fullName evidence="14">Pyruvate synthase subunit porA</fullName>
        <ecNumber evidence="14">1.2.7.1</ecNumber>
    </submittedName>
</protein>
<feature type="binding site" evidence="10">
    <location>
        <begin position="1035"/>
        <end position="1040"/>
    </location>
    <ligand>
        <name>thiamine diphosphate</name>
        <dbReference type="ChEBI" id="CHEBI:58937"/>
    </ligand>
</feature>
<feature type="binding site" evidence="12">
    <location>
        <position position="734"/>
    </location>
    <ligand>
        <name>[4Fe-4S] cluster</name>
        <dbReference type="ChEBI" id="CHEBI:49883"/>
        <label>1</label>
    </ligand>
</feature>
<dbReference type="FunFam" id="3.40.50.970:FF:000012">
    <property type="entry name" value="Pyruvate:ferredoxin (Flavodoxin) oxidoreductase"/>
    <property type="match status" value="1"/>
</dbReference>
<dbReference type="PROSITE" id="PS00198">
    <property type="entry name" value="4FE4S_FER_1"/>
    <property type="match status" value="1"/>
</dbReference>
<dbReference type="InterPro" id="IPR019752">
    <property type="entry name" value="Pyrv/ketoisovalerate_OxRed_cat"/>
</dbReference>
<evidence type="ECO:0000313" key="15">
    <source>
        <dbReference type="Proteomes" id="UP000254263"/>
    </source>
</evidence>
<dbReference type="InterPro" id="IPR011766">
    <property type="entry name" value="TPP_enzyme_TPP-bd"/>
</dbReference>
<feature type="binding site" evidence="10">
    <location>
        <position position="107"/>
    </location>
    <ligand>
        <name>thiamine diphosphate</name>
        <dbReference type="ChEBI" id="CHEBI:58937"/>
    </ligand>
</feature>
<dbReference type="CDD" id="cd07034">
    <property type="entry name" value="TPP_PYR_PFOR_IOR-alpha_like"/>
    <property type="match status" value="1"/>
</dbReference>
<evidence type="ECO:0000256" key="7">
    <source>
        <dbReference type="ARBA" id="ARBA00023004"/>
    </source>
</evidence>
<keyword evidence="3 12" id="KW-0004">4Fe-4S</keyword>
<dbReference type="InterPro" id="IPR002880">
    <property type="entry name" value="Pyrv_Fd/Flavodoxin_OxRdtase_N"/>
</dbReference>
<dbReference type="PANTHER" id="PTHR32154">
    <property type="entry name" value="PYRUVATE-FLAVODOXIN OXIDOREDUCTASE-RELATED"/>
    <property type="match status" value="1"/>
</dbReference>
<evidence type="ECO:0000256" key="6">
    <source>
        <dbReference type="ARBA" id="ARBA00023002"/>
    </source>
</evidence>
<accession>A0A379DGD8</accession>
<dbReference type="FunFam" id="3.40.920.10:FF:000001">
    <property type="entry name" value="Pyruvate:ferredoxin (Flavodoxin) oxidoreductase"/>
    <property type="match status" value="1"/>
</dbReference>
<dbReference type="SMART" id="SM00890">
    <property type="entry name" value="EKR"/>
    <property type="match status" value="1"/>
</dbReference>
<dbReference type="SUPFAM" id="SSF53323">
    <property type="entry name" value="Pyruvate-ferredoxin oxidoreductase, PFOR, domain III"/>
    <property type="match status" value="1"/>
</dbReference>
<dbReference type="Proteomes" id="UP000254263">
    <property type="component" value="Unassembled WGS sequence"/>
</dbReference>
<dbReference type="InterPro" id="IPR011895">
    <property type="entry name" value="Pyrv_flavodox_OxRed"/>
</dbReference>
<proteinExistence type="inferred from homology"/>
<evidence type="ECO:0000256" key="1">
    <source>
        <dbReference type="ARBA" id="ARBA00009032"/>
    </source>
</evidence>
<dbReference type="Gene3D" id="3.40.50.970">
    <property type="match status" value="2"/>
</dbReference>
<dbReference type="InterPro" id="IPR017896">
    <property type="entry name" value="4Fe4S_Fe-S-bd"/>
</dbReference>
<dbReference type="PROSITE" id="PS51379">
    <property type="entry name" value="4FE4S_FER_2"/>
    <property type="match status" value="2"/>
</dbReference>
<organism evidence="14 15">
    <name type="scientific">Porphyromonas macacae</name>
    <dbReference type="NCBI Taxonomy" id="28115"/>
    <lineage>
        <taxon>Bacteria</taxon>
        <taxon>Pseudomonadati</taxon>
        <taxon>Bacteroidota</taxon>
        <taxon>Bacteroidia</taxon>
        <taxon>Bacteroidales</taxon>
        <taxon>Porphyromonadaceae</taxon>
        <taxon>Porphyromonas</taxon>
    </lineage>
</organism>
<keyword evidence="6 9" id="KW-0560">Oxidoreductase</keyword>
<feature type="domain" description="4Fe-4S ferredoxin-type" evidence="13">
    <location>
        <begin position="722"/>
        <end position="751"/>
    </location>
</feature>
<dbReference type="Gene3D" id="3.40.50.920">
    <property type="match status" value="1"/>
</dbReference>
<evidence type="ECO:0000256" key="10">
    <source>
        <dbReference type="PIRSR" id="PIRSR000159-1"/>
    </source>
</evidence>
<evidence type="ECO:0000256" key="3">
    <source>
        <dbReference type="ARBA" id="ARBA00022485"/>
    </source>
</evidence>
<dbReference type="Pfam" id="PF01855">
    <property type="entry name" value="POR_N"/>
    <property type="match status" value="1"/>
</dbReference>
<feature type="binding site" evidence="10">
    <location>
        <position position="883"/>
    </location>
    <ligand>
        <name>thiamine diphosphate</name>
        <dbReference type="ChEBI" id="CHEBI:58937"/>
    </ligand>
</feature>
<feature type="site" description="Important for catalytic activity" evidence="11">
    <location>
        <position position="74"/>
    </location>
</feature>
<comment type="similarity">
    <text evidence="1 9">Belongs to the pyruvate:ferredoxin/flavodoxin oxidoreductase family.</text>
</comment>
<feature type="binding site" evidence="12">
    <location>
        <position position="858"/>
    </location>
    <ligand>
        <name>[4Fe-4S] cluster</name>
        <dbReference type="ChEBI" id="CHEBI:49883"/>
        <label>3</label>
    </ligand>
</feature>
<dbReference type="Pfam" id="PF02775">
    <property type="entry name" value="TPP_enzyme_C"/>
    <property type="match status" value="1"/>
</dbReference>
<gene>
    <name evidence="14" type="primary">porA_1</name>
    <name evidence="14" type="ORF">NCTC13100_00592</name>
</gene>
<feature type="binding site" evidence="10">
    <location>
        <begin position="1006"/>
        <end position="1009"/>
    </location>
    <ligand>
        <name>thiamine diphosphate</name>
        <dbReference type="ChEBI" id="CHEBI:58937"/>
    </ligand>
</feature>
<dbReference type="InterPro" id="IPR002869">
    <property type="entry name" value="Pyrv_flavodox_OxRed_cen"/>
</dbReference>
<dbReference type="EC" id="1.2.7.1" evidence="14"/>
<keyword evidence="5 9" id="KW-0249">Electron transport</keyword>
<dbReference type="GO" id="GO:0022900">
    <property type="term" value="P:electron transport chain"/>
    <property type="evidence" value="ECO:0007669"/>
    <property type="project" value="InterPro"/>
</dbReference>
<keyword evidence="4 12" id="KW-0479">Metal-binding</keyword>
<dbReference type="SUPFAM" id="SSF52518">
    <property type="entry name" value="Thiamin diphosphate-binding fold (THDP-binding)"/>
    <property type="match status" value="2"/>
</dbReference>
<dbReference type="FunFam" id="3.40.50.920:FF:000007">
    <property type="entry name" value="Pyruvate:ferredoxin (Flavodoxin) oxidoreductase"/>
    <property type="match status" value="1"/>
</dbReference>
<dbReference type="InterPro" id="IPR037112">
    <property type="entry name" value="Pyrv-flavodox_OxR_EKR_sf"/>
</dbReference>
<dbReference type="EMBL" id="UGTI01000001">
    <property type="protein sequence ID" value="SUB77468.1"/>
    <property type="molecule type" value="Genomic_DNA"/>
</dbReference>
<dbReference type="PANTHER" id="PTHR32154:SF0">
    <property type="entry name" value="PYRUVATE-FLAVODOXIN OXIDOREDUCTASE-RELATED"/>
    <property type="match status" value="1"/>
</dbReference>
<dbReference type="FunFam" id="3.40.50.970:FF:000041">
    <property type="entry name" value="Pyruvate:ferredoxin (Flavodoxin) oxidoreductase"/>
    <property type="match status" value="1"/>
</dbReference>
<feature type="binding site" evidence="12">
    <location>
        <position position="788"/>
    </location>
    <ligand>
        <name>[4Fe-4S] cluster</name>
        <dbReference type="ChEBI" id="CHEBI:49883"/>
        <label>2</label>
    </ligand>
</feature>
<dbReference type="InterPro" id="IPR050722">
    <property type="entry name" value="Pyruvate:ferred/Flavod_OxRd"/>
</dbReference>
<reference evidence="14 15" key="1">
    <citation type="submission" date="2018-06" db="EMBL/GenBank/DDBJ databases">
        <authorList>
            <consortium name="Pathogen Informatics"/>
            <person name="Doyle S."/>
        </authorList>
    </citation>
    <scope>NUCLEOTIDE SEQUENCE [LARGE SCALE GENOMIC DNA]</scope>
    <source>
        <strain evidence="14 15">NCTC13100</strain>
    </source>
</reference>
<feature type="site" description="Important for catalytic activity" evidence="11">
    <location>
        <position position="157"/>
    </location>
</feature>
<dbReference type="Pfam" id="PF12838">
    <property type="entry name" value="Fer4_7"/>
    <property type="match status" value="1"/>
</dbReference>
<keyword evidence="14" id="KW-0670">Pyruvate</keyword>
<dbReference type="GO" id="GO:0006979">
    <property type="term" value="P:response to oxidative stress"/>
    <property type="evidence" value="ECO:0007669"/>
    <property type="project" value="TreeGrafter"/>
</dbReference>
<dbReference type="InterPro" id="IPR019456">
    <property type="entry name" value="Pyrv-flavodox_OxRtase_EKR"/>
</dbReference>
<feature type="binding site" evidence="12">
    <location>
        <position position="741"/>
    </location>
    <ligand>
        <name>[4Fe-4S] cluster</name>
        <dbReference type="ChEBI" id="CHEBI:49883"/>
        <label>2</label>
    </ligand>
</feature>
<dbReference type="Gene3D" id="3.30.70.20">
    <property type="match status" value="1"/>
</dbReference>
<feature type="binding site" evidence="12">
    <location>
        <position position="731"/>
    </location>
    <ligand>
        <name>[4Fe-4S] cluster</name>
        <dbReference type="ChEBI" id="CHEBI:49883"/>
        <label>1</label>
    </ligand>
</feature>
<feature type="binding site" evidence="12">
    <location>
        <position position="855"/>
    </location>
    <ligand>
        <name>[4Fe-4S] cluster</name>
        <dbReference type="ChEBI" id="CHEBI:49883"/>
        <label>3</label>
    </ligand>
</feature>
<keyword evidence="7 12" id="KW-0408">Iron</keyword>
<feature type="site" description="Important for catalytic activity" evidence="11">
    <location>
        <position position="1040"/>
    </location>
</feature>
<comment type="cofactor">
    <cofactor evidence="12">
        <name>[4Fe-4S] cluster</name>
        <dbReference type="ChEBI" id="CHEBI:49883"/>
    </cofactor>
    <text evidence="12">Binds 3 [4Fe-4S] clusters per subunit.</text>
</comment>
<sequence>MVVAQKYLYGYSVSYIKKETEVTELEKDKITYKKSKRSLIKMAKEKKYLTCDGNQAAAHISYMFSEVAAIYPITPSSTMAEYVDEWAAQGRKNMFGETVLVQEMQSEAGAAAAVHGSLQTGMLTSTYTASQGLLLMLPNMYKIAGELLPCVFHVAARTLASHALSIFGDHQDVMSARTTGFAQLVTGSVQEVMDLAGVAHLATLKSCIPFIHFFDGFRTSHEIQKIEALDTEDLAQFVDQDALVAFRKRALNPEAPVTRGTAQNGDVFFQNREASNRFYDAVPVIVQEYMDKVATVTGRQYHLFDYYGAEDAEHVIIAMGSVTETIREVVDHLRAEGKKVGLLAVHLYRPFSVEHFLGALPKTVKRIAVLDRTKEPGANGEPLYLDVKDAFYGKPDAPEIVGGRYGLSSKDTTPAQIMSVYRNLDMKMPKNRFTIGIVDDVTFTSLPLEQDIHFDSDVVEAKFFGLGADGTVGANKNSVKIIGDNTNKYCQAYFAYDSKKSGGFTCSHLRFGSEPIRSTYLVVTPNFVACHVPAYLRMYDVLAGLKKGGTFLLNSLWGEDEIESHLPVHIKKYLAQNNINFYIINATKIAREIGLGNRTNTILQSAFFKIANVIPYELAVEQMKKFIVKSYGKKGEDVVNMNYAAVDRGGDVVKVEVKPEWANLPDEEPVRHPEDTDFIHNIVRPINAQRGDSLPVSAFVGREDGTWDNGTAASEKRGVAAVVPEWQADNCIQCNQCAYVCPHATIRPFVLTKEEEEKTGVRTLKAIGKQFPDMGFRIQVNVLDCLGCGNCADVCPGNKNGKALIMKPITEQYDEQKNWDKVFANVTSKAHLVDVKANPKNSQFAQPLFEFSGACAGCGETPYVKLLTQLFGDRQMIANATGCSSIYSASAPATPYTTNSRGEGPAWANSLFEDNAEFGLGMYMGNKKMRERLVATAEEALESDKCSDELKALLKEWLEKRNDSDEAKRLGDLIKPMVAACDCDLCKRMDKMKSYFMKRSQWIIGGDGWAYDIGFGGLDHVLASGENVNVLVLDTEVYSNTGGQSSKSTPIGAIAKFAASGKRVRKKDLGLIATTYGYVYVAQIAMGANQAQTLKAIREAEAFDGPSLIIAYSPCINHGLKVGMGKSQREAKGAVECGYWHLWRYNPELEAKGENPFTLDSKEPNWDEFHNFLKGEVRYNSLAKVFPKEADELFQAAKDNAQWRYNNYKRMANQVWTNDVQQVPTDKAL</sequence>